<feature type="region of interest" description="Disordered" evidence="4">
    <location>
        <begin position="178"/>
        <end position="207"/>
    </location>
</feature>
<dbReference type="InterPro" id="IPR001031">
    <property type="entry name" value="Thioesterase"/>
</dbReference>
<comment type="caution">
    <text evidence="6">The sequence shown here is derived from an EMBL/GenBank/DDBJ whole genome shotgun (WGS) entry which is preliminary data.</text>
</comment>
<dbReference type="EMBL" id="JAEACQ010000139">
    <property type="protein sequence ID" value="MBL7626513.1"/>
    <property type="molecule type" value="Genomic_DNA"/>
</dbReference>
<dbReference type="Pfam" id="PF13193">
    <property type="entry name" value="AMP-binding_C"/>
    <property type="match status" value="1"/>
</dbReference>
<accession>A0A937RHK2</accession>
<dbReference type="Gene3D" id="1.10.1200.10">
    <property type="entry name" value="ACP-like"/>
    <property type="match status" value="1"/>
</dbReference>
<dbReference type="SMART" id="SM00824">
    <property type="entry name" value="PKS_TE"/>
    <property type="match status" value="1"/>
</dbReference>
<dbReference type="Gene3D" id="3.40.50.12780">
    <property type="entry name" value="N-terminal domain of ligase-like"/>
    <property type="match status" value="1"/>
</dbReference>
<dbReference type="GO" id="GO:0005737">
    <property type="term" value="C:cytoplasm"/>
    <property type="evidence" value="ECO:0007669"/>
    <property type="project" value="TreeGrafter"/>
</dbReference>
<evidence type="ECO:0000313" key="6">
    <source>
        <dbReference type="EMBL" id="MBL7626513.1"/>
    </source>
</evidence>
<evidence type="ECO:0000313" key="7">
    <source>
        <dbReference type="Proteomes" id="UP000604475"/>
    </source>
</evidence>
<dbReference type="InterPro" id="IPR009081">
    <property type="entry name" value="PP-bd_ACP"/>
</dbReference>
<organism evidence="6 7">
    <name type="scientific">Frankia nepalensis</name>
    <dbReference type="NCBI Taxonomy" id="1836974"/>
    <lineage>
        <taxon>Bacteria</taxon>
        <taxon>Bacillati</taxon>
        <taxon>Actinomycetota</taxon>
        <taxon>Actinomycetes</taxon>
        <taxon>Frankiales</taxon>
        <taxon>Frankiaceae</taxon>
        <taxon>Frankia</taxon>
    </lineage>
</organism>
<dbReference type="RefSeq" id="WP_203005780.1">
    <property type="nucleotide sequence ID" value="NZ_JADWYU010000024.1"/>
</dbReference>
<evidence type="ECO:0000256" key="1">
    <source>
        <dbReference type="ARBA" id="ARBA00001957"/>
    </source>
</evidence>
<dbReference type="InterPro" id="IPR042099">
    <property type="entry name" value="ANL_N_sf"/>
</dbReference>
<dbReference type="InterPro" id="IPR020845">
    <property type="entry name" value="AMP-binding_CS"/>
</dbReference>
<reference evidence="6" key="1">
    <citation type="submission" date="2020-12" db="EMBL/GenBank/DDBJ databases">
        <title>Genomic characterization of non-nitrogen-fixing Frankia strains.</title>
        <authorList>
            <person name="Carlos-Shanley C."/>
            <person name="Guerra T."/>
            <person name="Hahn D."/>
        </authorList>
    </citation>
    <scope>NUCLEOTIDE SEQUENCE</scope>
    <source>
        <strain evidence="6">CN6</strain>
    </source>
</reference>
<dbReference type="InterPro" id="IPR000873">
    <property type="entry name" value="AMP-dep_synth/lig_dom"/>
</dbReference>
<dbReference type="AlphaFoldDB" id="A0A937RHK2"/>
<keyword evidence="7" id="KW-1185">Reference proteome</keyword>
<evidence type="ECO:0000256" key="3">
    <source>
        <dbReference type="ARBA" id="ARBA00022553"/>
    </source>
</evidence>
<comment type="cofactor">
    <cofactor evidence="1">
        <name>pantetheine 4'-phosphate</name>
        <dbReference type="ChEBI" id="CHEBI:47942"/>
    </cofactor>
</comment>
<dbReference type="GO" id="GO:0044550">
    <property type="term" value="P:secondary metabolite biosynthetic process"/>
    <property type="evidence" value="ECO:0007669"/>
    <property type="project" value="TreeGrafter"/>
</dbReference>
<dbReference type="InterPro" id="IPR025110">
    <property type="entry name" value="AMP-bd_C"/>
</dbReference>
<evidence type="ECO:0000259" key="5">
    <source>
        <dbReference type="PROSITE" id="PS50075"/>
    </source>
</evidence>
<dbReference type="InterPro" id="IPR020806">
    <property type="entry name" value="PKS_PP-bd"/>
</dbReference>
<gene>
    <name evidence="6" type="ORF">I7412_04860</name>
</gene>
<dbReference type="Gene3D" id="3.40.50.1820">
    <property type="entry name" value="alpha/beta hydrolase"/>
    <property type="match status" value="1"/>
</dbReference>
<dbReference type="SUPFAM" id="SSF53474">
    <property type="entry name" value="alpha/beta-Hydrolases"/>
    <property type="match status" value="1"/>
</dbReference>
<dbReference type="SUPFAM" id="SSF47336">
    <property type="entry name" value="ACP-like"/>
    <property type="match status" value="1"/>
</dbReference>
<protein>
    <submittedName>
        <fullName evidence="6">AMP-binding protein</fullName>
    </submittedName>
</protein>
<keyword evidence="2" id="KW-0596">Phosphopantetheine</keyword>
<keyword evidence="3" id="KW-0597">Phosphoprotein</keyword>
<proteinExistence type="predicted"/>
<dbReference type="InterPro" id="IPR036736">
    <property type="entry name" value="ACP-like_sf"/>
</dbReference>
<feature type="region of interest" description="Disordered" evidence="4">
    <location>
        <begin position="1"/>
        <end position="21"/>
    </location>
</feature>
<feature type="region of interest" description="Disordered" evidence="4">
    <location>
        <begin position="779"/>
        <end position="811"/>
    </location>
</feature>
<dbReference type="GO" id="GO:0031177">
    <property type="term" value="F:phosphopantetheine binding"/>
    <property type="evidence" value="ECO:0007669"/>
    <property type="project" value="InterPro"/>
</dbReference>
<dbReference type="SUPFAM" id="SSF56801">
    <property type="entry name" value="Acetyl-CoA synthetase-like"/>
    <property type="match status" value="1"/>
</dbReference>
<dbReference type="PANTHER" id="PTHR45527:SF1">
    <property type="entry name" value="FATTY ACID SYNTHASE"/>
    <property type="match status" value="1"/>
</dbReference>
<name>A0A937RHK2_9ACTN</name>
<dbReference type="Pfam" id="PF00975">
    <property type="entry name" value="Thioesterase"/>
    <property type="match status" value="1"/>
</dbReference>
<evidence type="ECO:0000256" key="4">
    <source>
        <dbReference type="SAM" id="MobiDB-lite"/>
    </source>
</evidence>
<dbReference type="PROSITE" id="PS00455">
    <property type="entry name" value="AMP_BINDING"/>
    <property type="match status" value="1"/>
</dbReference>
<dbReference type="Gene3D" id="3.30.300.30">
    <property type="match status" value="1"/>
</dbReference>
<dbReference type="GO" id="GO:0043041">
    <property type="term" value="P:amino acid activation for nonribosomal peptide biosynthetic process"/>
    <property type="evidence" value="ECO:0007669"/>
    <property type="project" value="TreeGrafter"/>
</dbReference>
<dbReference type="PANTHER" id="PTHR45527">
    <property type="entry name" value="NONRIBOSOMAL PEPTIDE SYNTHETASE"/>
    <property type="match status" value="1"/>
</dbReference>
<dbReference type="InterPro" id="IPR045851">
    <property type="entry name" value="AMP-bd_C_sf"/>
</dbReference>
<dbReference type="InterPro" id="IPR020802">
    <property type="entry name" value="TesA-like"/>
</dbReference>
<evidence type="ECO:0000256" key="2">
    <source>
        <dbReference type="ARBA" id="ARBA00022450"/>
    </source>
</evidence>
<feature type="compositionally biased region" description="Low complexity" evidence="4">
    <location>
        <begin position="181"/>
        <end position="205"/>
    </location>
</feature>
<feature type="domain" description="Carrier" evidence="5">
    <location>
        <begin position="573"/>
        <end position="648"/>
    </location>
</feature>
<feature type="compositionally biased region" description="Low complexity" evidence="4">
    <location>
        <begin position="1"/>
        <end position="11"/>
    </location>
</feature>
<sequence length="932" mass="97566">MTTAASSASATGRTQVPPLGADEVEGNIVDRFRLVASLCSDAEAVRSPRGSLTFGELDRWSDELADRLLDGSAAAEEADRPVALLLGHEPAAAVAMIAILKAGRPFVPLDTHLPSERLATILELAGATACVVAGPDAGYGVGGMGGLPDGTETAPDPGGLLPRWVEPVPVGRRPKAGFATGPRAAEAAPSGAAARAPGRAGAATRAPRRAGADPAILIFTSGSTGVPKGVVWNHDTFLYHHLLFQNALAFGPEDRKALVLPLSFISGVGVLLRCLVAGAVVSMYDPRVRGLRDLPGWLRAERPTILVVTPSLLRGAMGALEPGEVLEDLRFVQTVGEALYSRDVRLALEHLPAGGRVVTTYGSSESGLVTLGMLGAGDELPDGGVVSAGRLVPGKEVRLLAEDGADAPAGEAGEIVVRSDYVAGGYWRNPEQTATRFGVDEAGSRFYRTGDYGRFGADGALRITGRLDGMVKIRGYLVEPIEVEATLLAADEIADAVVTADKAADPPRLVAYVVPSPLSRPSASSIRRLLRSRLPAYMVPSTIVTMTTLPRTERGKVDRLALPPAPPALAGDPPSGSWEEAVAALWARVLNLEAVGVHDDFTELGGDSLAAQEVAARMAGELKVRLPTSALAQAPTVAELAVLAARATAETDSLRHPDVLPLRTGGTGTPLFCFAGAGGLAVGMLGLAARFDGERPVYGMQAHGIEHRGIPDWTVRGAARRHAHHIRLLQPEGPYLLLGHSFGGLVAFETARQLTAAGERVGLLTLVDTAPPRPIRLPWKGEAGSSGPTGAADWSQPVLAQEPDGSESGNGRWSAPLVLASRAAQLARLPLTGFVRFAGKVQYDAFYNQGRVVSMVYRPGPWDGRALLWLAAPDAVDTGPRPVPAVWAPLLTGGLAVSRTVVGNHDSVLREPLVGELADDIRRQLSQLEDVT</sequence>
<dbReference type="InterPro" id="IPR029058">
    <property type="entry name" value="AB_hydrolase_fold"/>
</dbReference>
<dbReference type="PROSITE" id="PS50075">
    <property type="entry name" value="CARRIER"/>
    <property type="match status" value="1"/>
</dbReference>
<dbReference type="Proteomes" id="UP000604475">
    <property type="component" value="Unassembled WGS sequence"/>
</dbReference>
<dbReference type="Pfam" id="PF00501">
    <property type="entry name" value="AMP-binding"/>
    <property type="match status" value="1"/>
</dbReference>
<dbReference type="SMART" id="SM00823">
    <property type="entry name" value="PKS_PP"/>
    <property type="match status" value="1"/>
</dbReference>
<dbReference type="Pfam" id="PF00550">
    <property type="entry name" value="PP-binding"/>
    <property type="match status" value="1"/>
</dbReference>